<comment type="caution">
    <text evidence="1">The sequence shown here is derived from an EMBL/GenBank/DDBJ whole genome shotgun (WGS) entry which is preliminary data.</text>
</comment>
<dbReference type="RefSeq" id="WP_098317022.1">
    <property type="nucleotide sequence ID" value="NZ_NTYF01000023.1"/>
</dbReference>
<evidence type="ECO:0000313" key="2">
    <source>
        <dbReference type="Proteomes" id="UP000219897"/>
    </source>
</evidence>
<sequence length="136" mass="15946">MGKGLTGWLSPEGVFHPCEYGEHSELANETVWGSETLRKERARITHEQGSVAHEEKVLKELLWIPMGIPRWGSQENMDYLFVSYKGSTAEQDKWLKENYQELSEPQQKLLNEHYEDMKITQEIQKKRVERRKAQNG</sequence>
<gene>
    <name evidence="1" type="ORF">CN495_07970</name>
</gene>
<dbReference type="EMBL" id="NTYF01000023">
    <property type="protein sequence ID" value="PER55681.1"/>
    <property type="molecule type" value="Genomic_DNA"/>
</dbReference>
<dbReference type="AlphaFoldDB" id="A0ABD6SES6"/>
<accession>A0ABD6SES6</accession>
<name>A0ABD6SES6_BACTU</name>
<evidence type="ECO:0000313" key="1">
    <source>
        <dbReference type="EMBL" id="PER55681.1"/>
    </source>
</evidence>
<protein>
    <submittedName>
        <fullName evidence="1">Uncharacterized protein</fullName>
    </submittedName>
</protein>
<organism evidence="1 2">
    <name type="scientific">Bacillus thuringiensis</name>
    <dbReference type="NCBI Taxonomy" id="1428"/>
    <lineage>
        <taxon>Bacteria</taxon>
        <taxon>Bacillati</taxon>
        <taxon>Bacillota</taxon>
        <taxon>Bacilli</taxon>
        <taxon>Bacillales</taxon>
        <taxon>Bacillaceae</taxon>
        <taxon>Bacillus</taxon>
        <taxon>Bacillus cereus group</taxon>
    </lineage>
</organism>
<dbReference type="Proteomes" id="UP000219897">
    <property type="component" value="Unassembled WGS sequence"/>
</dbReference>
<proteinExistence type="predicted"/>
<reference evidence="1 2" key="1">
    <citation type="submission" date="2017-09" db="EMBL/GenBank/DDBJ databases">
        <title>Large-scale bioinformatics analysis of Bacillus genomes uncovers conserved roles of natural products in bacterial physiology.</title>
        <authorList>
            <consortium name="Agbiome Team Llc"/>
            <person name="Bleich R.M."/>
            <person name="Kirk G.J."/>
            <person name="Santa Maria K.C."/>
            <person name="Allen S.E."/>
            <person name="Farag S."/>
            <person name="Shank E.A."/>
            <person name="Bowers A."/>
        </authorList>
    </citation>
    <scope>NUCLEOTIDE SEQUENCE [LARGE SCALE GENOMIC DNA]</scope>
    <source>
        <strain evidence="1 2">AFS005140</strain>
    </source>
</reference>